<dbReference type="InterPro" id="IPR003509">
    <property type="entry name" value="UPF0102_YraN-like"/>
</dbReference>
<reference evidence="3 4" key="1">
    <citation type="journal article" date="2016" name="Genome Announc.">
        <title>First Complete Genome Sequence of a Subdivision 6 Acidobacterium Strain.</title>
        <authorList>
            <person name="Huang S."/>
            <person name="Vieira S."/>
            <person name="Bunk B."/>
            <person name="Riedel T."/>
            <person name="Sproer C."/>
            <person name="Overmann J."/>
        </authorList>
    </citation>
    <scope>NUCLEOTIDE SEQUENCE [LARGE SCALE GENOMIC DNA]</scope>
    <source>
        <strain evidence="4">DSM 100886 HEG_-6_39</strain>
    </source>
</reference>
<dbReference type="EMBL" id="CP015136">
    <property type="protein sequence ID" value="AMY11122.1"/>
    <property type="molecule type" value="Genomic_DNA"/>
</dbReference>
<dbReference type="InterPro" id="IPR011856">
    <property type="entry name" value="tRNA_endonuc-like_dom_sf"/>
</dbReference>
<evidence type="ECO:0000256" key="1">
    <source>
        <dbReference type="ARBA" id="ARBA00006738"/>
    </source>
</evidence>
<dbReference type="GO" id="GO:0003676">
    <property type="term" value="F:nucleic acid binding"/>
    <property type="evidence" value="ECO:0007669"/>
    <property type="project" value="InterPro"/>
</dbReference>
<dbReference type="PANTHER" id="PTHR34039:SF1">
    <property type="entry name" value="UPF0102 PROTEIN YRAN"/>
    <property type="match status" value="1"/>
</dbReference>
<dbReference type="KEGG" id="abac:LuPra_04369"/>
<dbReference type="RefSeq" id="WP_234800499.1">
    <property type="nucleotide sequence ID" value="NZ_CP015136.1"/>
</dbReference>
<dbReference type="HAMAP" id="MF_00048">
    <property type="entry name" value="UPF0102"/>
    <property type="match status" value="1"/>
</dbReference>
<dbReference type="InterPro" id="IPR011335">
    <property type="entry name" value="Restrct_endonuc-II-like"/>
</dbReference>
<dbReference type="Pfam" id="PF02021">
    <property type="entry name" value="UPF0102"/>
    <property type="match status" value="1"/>
</dbReference>
<gene>
    <name evidence="3" type="ORF">LuPra_04369</name>
</gene>
<reference evidence="4" key="2">
    <citation type="submission" date="2016-04" db="EMBL/GenBank/DDBJ databases">
        <title>First Complete Genome Sequence of a Subdivision 6 Acidobacterium.</title>
        <authorList>
            <person name="Huang S."/>
            <person name="Vieira S."/>
            <person name="Bunk B."/>
            <person name="Riedel T."/>
            <person name="Sproeer C."/>
            <person name="Overmann J."/>
        </authorList>
    </citation>
    <scope>NUCLEOTIDE SEQUENCE [LARGE SCALE GENOMIC DNA]</scope>
    <source>
        <strain evidence="4">DSM 100886 HEG_-6_39</strain>
    </source>
</reference>
<dbReference type="CDD" id="cd20736">
    <property type="entry name" value="PoNe_Nuclease"/>
    <property type="match status" value="1"/>
</dbReference>
<accession>A0A143PR82</accession>
<dbReference type="NCBIfam" id="NF009150">
    <property type="entry name" value="PRK12497.1-3"/>
    <property type="match status" value="1"/>
</dbReference>
<organism evidence="3 4">
    <name type="scientific">Luteitalea pratensis</name>
    <dbReference type="NCBI Taxonomy" id="1855912"/>
    <lineage>
        <taxon>Bacteria</taxon>
        <taxon>Pseudomonadati</taxon>
        <taxon>Acidobacteriota</taxon>
        <taxon>Vicinamibacteria</taxon>
        <taxon>Vicinamibacterales</taxon>
        <taxon>Vicinamibacteraceae</taxon>
        <taxon>Luteitalea</taxon>
    </lineage>
</organism>
<evidence type="ECO:0000313" key="4">
    <source>
        <dbReference type="Proteomes" id="UP000076079"/>
    </source>
</evidence>
<dbReference type="NCBIfam" id="TIGR00252">
    <property type="entry name" value="YraN family protein"/>
    <property type="match status" value="1"/>
</dbReference>
<dbReference type="PANTHER" id="PTHR34039">
    <property type="entry name" value="UPF0102 PROTEIN YRAN"/>
    <property type="match status" value="1"/>
</dbReference>
<sequence length="155" mass="17108">MWIEPGACRPALVRFLQHIMGMAGAHAHHIPPIPVHPRQQLGLDGEAAARAALRSHGYVILAERYRVAHGEVDIVARDDQTIVFIEVKTRRADAYGGGAAAVTWRKQRTIVRVAEAFIARGRLAHLPCRFDVVSVEWPPGEGPRAEIIRGAFDAR</sequence>
<dbReference type="STRING" id="1855912.LuPra_04369"/>
<protein>
    <recommendedName>
        <fullName evidence="2">UPF0102 protein LuPra_04369</fullName>
    </recommendedName>
</protein>
<keyword evidence="4" id="KW-1185">Reference proteome</keyword>
<dbReference type="Gene3D" id="3.40.1350.10">
    <property type="match status" value="1"/>
</dbReference>
<dbReference type="SUPFAM" id="SSF52980">
    <property type="entry name" value="Restriction endonuclease-like"/>
    <property type="match status" value="1"/>
</dbReference>
<dbReference type="AlphaFoldDB" id="A0A143PR82"/>
<name>A0A143PR82_LUTPR</name>
<proteinExistence type="inferred from homology"/>
<evidence type="ECO:0000313" key="3">
    <source>
        <dbReference type="EMBL" id="AMY11122.1"/>
    </source>
</evidence>
<comment type="similarity">
    <text evidence="1 2">Belongs to the UPF0102 family.</text>
</comment>
<dbReference type="Proteomes" id="UP000076079">
    <property type="component" value="Chromosome"/>
</dbReference>
<evidence type="ECO:0000256" key="2">
    <source>
        <dbReference type="HAMAP-Rule" id="MF_00048"/>
    </source>
</evidence>